<dbReference type="PANTHER" id="PTHR12150">
    <property type="entry name" value="CLASS IV SAM-BINDING METHYLTRANSFERASE-RELATED"/>
    <property type="match status" value="1"/>
</dbReference>
<evidence type="ECO:0000313" key="4">
    <source>
        <dbReference type="Proteomes" id="UP000029867"/>
    </source>
</evidence>
<name>A0A099P547_PICKU</name>
<dbReference type="HOGENOM" id="CLU_061859_0_0_1"/>
<dbReference type="InterPro" id="IPR029026">
    <property type="entry name" value="tRNA_m1G_MTases_N"/>
</dbReference>
<proteinExistence type="inferred from homology"/>
<dbReference type="EMBL" id="JQFK01000004">
    <property type="protein sequence ID" value="KGK40055.1"/>
    <property type="molecule type" value="Genomic_DNA"/>
</dbReference>
<dbReference type="Pfam" id="PF02598">
    <property type="entry name" value="Methyltrn_RNA_3"/>
    <property type="match status" value="1"/>
</dbReference>
<evidence type="ECO:0000313" key="3">
    <source>
        <dbReference type="EMBL" id="KGK40055.1"/>
    </source>
</evidence>
<feature type="region of interest" description="Disordered" evidence="2">
    <location>
        <begin position="215"/>
        <end position="248"/>
    </location>
</feature>
<dbReference type="PANTHER" id="PTHR12150:SF13">
    <property type="entry name" value="METHYLTRANSFERASE C9ORF114-RELATED"/>
    <property type="match status" value="1"/>
</dbReference>
<gene>
    <name evidence="3" type="ORF">JL09_g733</name>
</gene>
<feature type="compositionally biased region" description="Basic and acidic residues" evidence="2">
    <location>
        <begin position="232"/>
        <end position="248"/>
    </location>
</feature>
<protein>
    <submittedName>
        <fullName evidence="3">Uncharacterized protein</fullName>
    </submittedName>
</protein>
<dbReference type="VEuPathDB" id="FungiDB:C5L36_0E00490"/>
<dbReference type="AlphaFoldDB" id="A0A099P547"/>
<dbReference type="InterPro" id="IPR003750">
    <property type="entry name" value="Put_MeTrfase-C9orf114-like"/>
</dbReference>
<sequence length="310" mass="34588">MSVSLAFDGERLSRENPSLEKLTYAIHLIARHAAQRKINEIIIIGDPNDPCIVSIGALFQFFVTPRYLVRESLSQVLKKQHVPAKIFSKAKTLPPLPTLVTYLNSHADKSSPYREGLSIWKKARGHKSASGKVHKASKSARTTRYVLVGEREVVEVKDPLPLHVRVSVDMKTKNVVSGRDAYGYIGYTVRIASNVESVFTESSIEYTHGVYVPSRGVFSKPDSGNDNNYDNGNDHDNNHDHDNDHDHDKETLALQPLPKYVSLVNKDQKQALVVIVSNRTSLRELCDSELVVAEPPLRMDDALVLTVAKV</sequence>
<dbReference type="Gene3D" id="3.40.1280.10">
    <property type="match status" value="1"/>
</dbReference>
<dbReference type="eggNOG" id="KOG3925">
    <property type="taxonomic scope" value="Eukaryota"/>
</dbReference>
<accession>A0A099P547</accession>
<reference evidence="4" key="1">
    <citation type="journal article" date="2014" name="Microb. Cell Fact.">
        <title>Exploiting Issatchenkia orientalis SD108 for succinic acid production.</title>
        <authorList>
            <person name="Xiao H."/>
            <person name="Shao Z."/>
            <person name="Jiang Y."/>
            <person name="Dole S."/>
            <person name="Zhao H."/>
        </authorList>
    </citation>
    <scope>NUCLEOTIDE SEQUENCE [LARGE SCALE GENOMIC DNA]</scope>
    <source>
        <strain evidence="4">SD108</strain>
    </source>
</reference>
<comment type="similarity">
    <text evidence="1">Belongs to the class IV-like SAM-binding methyltransferase superfamily.</text>
</comment>
<organism evidence="3 4">
    <name type="scientific">Pichia kudriavzevii</name>
    <name type="common">Yeast</name>
    <name type="synonym">Issatchenkia orientalis</name>
    <dbReference type="NCBI Taxonomy" id="4909"/>
    <lineage>
        <taxon>Eukaryota</taxon>
        <taxon>Fungi</taxon>
        <taxon>Dikarya</taxon>
        <taxon>Ascomycota</taxon>
        <taxon>Saccharomycotina</taxon>
        <taxon>Pichiomycetes</taxon>
        <taxon>Pichiales</taxon>
        <taxon>Pichiaceae</taxon>
        <taxon>Pichia</taxon>
    </lineage>
</organism>
<evidence type="ECO:0000256" key="2">
    <source>
        <dbReference type="SAM" id="MobiDB-lite"/>
    </source>
</evidence>
<evidence type="ECO:0000256" key="1">
    <source>
        <dbReference type="ARBA" id="ARBA00009841"/>
    </source>
</evidence>
<dbReference type="Proteomes" id="UP000029867">
    <property type="component" value="Unassembled WGS sequence"/>
</dbReference>
<comment type="caution">
    <text evidence="3">The sequence shown here is derived from an EMBL/GenBank/DDBJ whole genome shotgun (WGS) entry which is preliminary data.</text>
</comment>